<evidence type="ECO:0000259" key="2">
    <source>
        <dbReference type="Pfam" id="PF08019"/>
    </source>
</evidence>
<feature type="transmembrane region" description="Helical" evidence="1">
    <location>
        <begin position="58"/>
        <end position="81"/>
    </location>
</feature>
<evidence type="ECO:0000313" key="4">
    <source>
        <dbReference type="Proteomes" id="UP000651050"/>
    </source>
</evidence>
<keyword evidence="1" id="KW-0472">Membrane</keyword>
<dbReference type="AlphaFoldDB" id="A0A931MFK4"/>
<name>A0A931MFK4_9BURK</name>
<evidence type="ECO:0000256" key="1">
    <source>
        <dbReference type="SAM" id="Phobius"/>
    </source>
</evidence>
<dbReference type="Proteomes" id="UP000651050">
    <property type="component" value="Unassembled WGS sequence"/>
</dbReference>
<feature type="transmembrane region" description="Helical" evidence="1">
    <location>
        <begin position="28"/>
        <end position="46"/>
    </location>
</feature>
<proteinExistence type="predicted"/>
<reference evidence="3" key="1">
    <citation type="submission" date="2020-11" db="EMBL/GenBank/DDBJ databases">
        <title>Bacterial whole genome sequence for Caenimonas sp. DR4.4.</title>
        <authorList>
            <person name="Le V."/>
            <person name="Ko S.-R."/>
            <person name="Ahn C.-Y."/>
            <person name="Oh H.-M."/>
        </authorList>
    </citation>
    <scope>NUCLEOTIDE SEQUENCE</scope>
    <source>
        <strain evidence="3">DR4.4</strain>
    </source>
</reference>
<gene>
    <name evidence="3" type="ORF">I5803_00840</name>
</gene>
<keyword evidence="1" id="KW-1133">Transmembrane helix</keyword>
<organism evidence="3 4">
    <name type="scientific">Caenimonas aquaedulcis</name>
    <dbReference type="NCBI Taxonomy" id="2793270"/>
    <lineage>
        <taxon>Bacteria</taxon>
        <taxon>Pseudomonadati</taxon>
        <taxon>Pseudomonadota</taxon>
        <taxon>Betaproteobacteria</taxon>
        <taxon>Burkholderiales</taxon>
        <taxon>Comamonadaceae</taxon>
        <taxon>Caenimonas</taxon>
    </lineage>
</organism>
<feature type="transmembrane region" description="Helical" evidence="1">
    <location>
        <begin position="164"/>
        <end position="186"/>
    </location>
</feature>
<dbReference type="Pfam" id="PF08019">
    <property type="entry name" value="EptA_B_N"/>
    <property type="match status" value="1"/>
</dbReference>
<comment type="caution">
    <text evidence="3">The sequence shown here is derived from an EMBL/GenBank/DDBJ whole genome shotgun (WGS) entry which is preliminary data.</text>
</comment>
<protein>
    <submittedName>
        <fullName evidence="3">DUF1705 domain-containing protein</fullName>
    </submittedName>
</protein>
<feature type="transmembrane region" description="Helical" evidence="1">
    <location>
        <begin position="133"/>
        <end position="152"/>
    </location>
</feature>
<keyword evidence="1" id="KW-0812">Transmembrane</keyword>
<dbReference type="EMBL" id="JADWYS010000001">
    <property type="protein sequence ID" value="MBG9386555.1"/>
    <property type="molecule type" value="Genomic_DNA"/>
</dbReference>
<feature type="transmembrane region" description="Helical" evidence="1">
    <location>
        <begin position="88"/>
        <end position="106"/>
    </location>
</feature>
<dbReference type="GO" id="GO:0016020">
    <property type="term" value="C:membrane"/>
    <property type="evidence" value="ECO:0007669"/>
    <property type="project" value="InterPro"/>
</dbReference>
<keyword evidence="4" id="KW-1185">Reference proteome</keyword>
<evidence type="ECO:0000313" key="3">
    <source>
        <dbReference type="EMBL" id="MBG9386555.1"/>
    </source>
</evidence>
<accession>A0A931MFK4</accession>
<dbReference type="InterPro" id="IPR012549">
    <property type="entry name" value="EptA-like_N"/>
</dbReference>
<dbReference type="RefSeq" id="WP_196984534.1">
    <property type="nucleotide sequence ID" value="NZ_JADWYS010000001.1"/>
</dbReference>
<sequence>MSLKLFRSTGYSSLLSPGRSRATLHPGWVVLGASLWAGFACNVPLWRAVAGAPLGLAMLHALLLGTVVASGCAVALSLFGWYATLKPAATLILVVAALAAVARWNGPPSLDASLIDSHLTHGLLPSWASLLRWQVSALLALLVVVPLVWVWNAPVRRLPGPRQLRSNLVGMASAAVVFAATASALYNGLG</sequence>
<feature type="domain" description="Phosphoethanolamine transferase N-terminal" evidence="2">
    <location>
        <begin position="72"/>
        <end position="187"/>
    </location>
</feature>